<dbReference type="AlphaFoldDB" id="A0A1F7GYJ7"/>
<sequence length="325" mass="35620">MPVEIFSGDEELARIANVAYVFPGQGSQIPMMALDLYENIPAAREVIEEAEGVIGRNLVSLMLCGQEEELSRTENAQPLILIASLANLVGYFDRYPPLRKRLPAVAFGHSLGELTALVIAGVLSYKDALKIAKLRGKIMACAPVGEMVAVRNISQEELEFILDKFQVDLGVINSDRQIVLSGDSQAMKRAVAYMESKKIKQRKLLISIASHSRVMQGAQQEFALALDAFTFHDARIPIISVFEAQKLKAGSEIKTAFIEQMTHPLDFPRMLSVARGLGADTFVEFGPKGLSQGGIVTGNIHELDSSLTAFNIRDLSTIRDNPLSF</sequence>
<dbReference type="SUPFAM" id="SSF52151">
    <property type="entry name" value="FabD/lysophospholipase-like"/>
    <property type="match status" value="1"/>
</dbReference>
<dbReference type="EC" id="2.3.1.39" evidence="4"/>
<dbReference type="PIRSF" id="PIRSF000446">
    <property type="entry name" value="Mct"/>
    <property type="match status" value="1"/>
</dbReference>
<evidence type="ECO:0000259" key="6">
    <source>
        <dbReference type="SMART" id="SM00827"/>
    </source>
</evidence>
<evidence type="ECO:0000313" key="8">
    <source>
        <dbReference type="Proteomes" id="UP000177913"/>
    </source>
</evidence>
<reference evidence="7 8" key="1">
    <citation type="journal article" date="2016" name="Nat. Commun.">
        <title>Thousands of microbial genomes shed light on interconnected biogeochemical processes in an aquifer system.</title>
        <authorList>
            <person name="Anantharaman K."/>
            <person name="Brown C.T."/>
            <person name="Hug L.A."/>
            <person name="Sharon I."/>
            <person name="Castelle C.J."/>
            <person name="Probst A.J."/>
            <person name="Thomas B.C."/>
            <person name="Singh A."/>
            <person name="Wilkins M.J."/>
            <person name="Karaoz U."/>
            <person name="Brodie E.L."/>
            <person name="Williams K.H."/>
            <person name="Hubbard S.S."/>
            <person name="Banfield J.F."/>
        </authorList>
    </citation>
    <scope>NUCLEOTIDE SEQUENCE [LARGE SCALE GENOMIC DNA]</scope>
</reference>
<dbReference type="InterPro" id="IPR001227">
    <property type="entry name" value="Ac_transferase_dom_sf"/>
</dbReference>
<dbReference type="InterPro" id="IPR050858">
    <property type="entry name" value="Mal-CoA-ACP_Trans/PKS_FabD"/>
</dbReference>
<dbReference type="EMBL" id="MFZO01000039">
    <property type="protein sequence ID" value="OGK24119.1"/>
    <property type="molecule type" value="Genomic_DNA"/>
</dbReference>
<keyword evidence="1 4" id="KW-0808">Transferase</keyword>
<name>A0A1F7GYJ7_9BACT</name>
<dbReference type="GO" id="GO:0004314">
    <property type="term" value="F:[acyl-carrier-protein] S-malonyltransferase activity"/>
    <property type="evidence" value="ECO:0007669"/>
    <property type="project" value="UniProtKB-EC"/>
</dbReference>
<evidence type="ECO:0000256" key="1">
    <source>
        <dbReference type="ARBA" id="ARBA00022679"/>
    </source>
</evidence>
<dbReference type="Gene3D" id="3.40.366.10">
    <property type="entry name" value="Malonyl-Coenzyme A Acyl Carrier Protein, domain 2"/>
    <property type="match status" value="1"/>
</dbReference>
<dbReference type="SUPFAM" id="SSF55048">
    <property type="entry name" value="Probable ACP-binding domain of malonyl-CoA ACP transacylase"/>
    <property type="match status" value="1"/>
</dbReference>
<dbReference type="Pfam" id="PF00698">
    <property type="entry name" value="Acyl_transf_1"/>
    <property type="match status" value="1"/>
</dbReference>
<comment type="catalytic activity">
    <reaction evidence="3 4">
        <text>holo-[ACP] + malonyl-CoA = malonyl-[ACP] + CoA</text>
        <dbReference type="Rhea" id="RHEA:41792"/>
        <dbReference type="Rhea" id="RHEA-COMP:9623"/>
        <dbReference type="Rhea" id="RHEA-COMP:9685"/>
        <dbReference type="ChEBI" id="CHEBI:57287"/>
        <dbReference type="ChEBI" id="CHEBI:57384"/>
        <dbReference type="ChEBI" id="CHEBI:64479"/>
        <dbReference type="ChEBI" id="CHEBI:78449"/>
        <dbReference type="EC" id="2.3.1.39"/>
    </reaction>
</comment>
<dbReference type="PANTHER" id="PTHR42681:SF1">
    <property type="entry name" value="MALONYL-COA-ACYL CARRIER PROTEIN TRANSACYLASE, MITOCHONDRIAL"/>
    <property type="match status" value="1"/>
</dbReference>
<dbReference type="SMART" id="SM00827">
    <property type="entry name" value="PKS_AT"/>
    <property type="match status" value="1"/>
</dbReference>
<accession>A0A1F7GYJ7</accession>
<dbReference type="GO" id="GO:0006633">
    <property type="term" value="P:fatty acid biosynthetic process"/>
    <property type="evidence" value="ECO:0007669"/>
    <property type="project" value="TreeGrafter"/>
</dbReference>
<feature type="domain" description="Malonyl-CoA:ACP transacylase (MAT)" evidence="6">
    <location>
        <begin position="21"/>
        <end position="315"/>
    </location>
</feature>
<dbReference type="Gene3D" id="3.30.70.250">
    <property type="entry name" value="Malonyl-CoA ACP transacylase, ACP-binding"/>
    <property type="match status" value="1"/>
</dbReference>
<evidence type="ECO:0000313" key="7">
    <source>
        <dbReference type="EMBL" id="OGK24119.1"/>
    </source>
</evidence>
<gene>
    <name evidence="7" type="ORF">A3C25_05410</name>
</gene>
<dbReference type="InterPro" id="IPR016036">
    <property type="entry name" value="Malonyl_transacylase_ACP-bd"/>
</dbReference>
<feature type="active site" evidence="5">
    <location>
        <position position="110"/>
    </location>
</feature>
<organism evidence="7 8">
    <name type="scientific">Candidatus Roizmanbacteria bacterium RIFCSPHIGHO2_02_FULL_38_11</name>
    <dbReference type="NCBI Taxonomy" id="1802039"/>
    <lineage>
        <taxon>Bacteria</taxon>
        <taxon>Candidatus Roizmaniibacteriota</taxon>
    </lineage>
</organism>
<dbReference type="InterPro" id="IPR024925">
    <property type="entry name" value="Malonyl_CoA-ACP_transAc"/>
</dbReference>
<comment type="similarity">
    <text evidence="4">Belongs to the fabD family.</text>
</comment>
<comment type="caution">
    <text evidence="7">The sequence shown here is derived from an EMBL/GenBank/DDBJ whole genome shotgun (WGS) entry which is preliminary data.</text>
</comment>
<proteinExistence type="inferred from homology"/>
<keyword evidence="2 4" id="KW-0012">Acyltransferase</keyword>
<evidence type="ECO:0000256" key="4">
    <source>
        <dbReference type="PIRNR" id="PIRNR000446"/>
    </source>
</evidence>
<dbReference type="InterPro" id="IPR016035">
    <property type="entry name" value="Acyl_Trfase/lysoPLipase"/>
</dbReference>
<evidence type="ECO:0000256" key="2">
    <source>
        <dbReference type="ARBA" id="ARBA00023315"/>
    </source>
</evidence>
<evidence type="ECO:0000256" key="5">
    <source>
        <dbReference type="PIRSR" id="PIRSR000446-1"/>
    </source>
</evidence>
<dbReference type="Proteomes" id="UP000177913">
    <property type="component" value="Unassembled WGS sequence"/>
</dbReference>
<dbReference type="GO" id="GO:0005829">
    <property type="term" value="C:cytosol"/>
    <property type="evidence" value="ECO:0007669"/>
    <property type="project" value="TreeGrafter"/>
</dbReference>
<protein>
    <recommendedName>
        <fullName evidence="4">Malonyl CoA-acyl carrier protein transacylase</fullName>
        <ecNumber evidence="4">2.3.1.39</ecNumber>
    </recommendedName>
</protein>
<feature type="active site" evidence="5">
    <location>
        <position position="211"/>
    </location>
</feature>
<evidence type="ECO:0000256" key="3">
    <source>
        <dbReference type="ARBA" id="ARBA00048462"/>
    </source>
</evidence>
<dbReference type="InterPro" id="IPR014043">
    <property type="entry name" value="Acyl_transferase_dom"/>
</dbReference>
<dbReference type="PANTHER" id="PTHR42681">
    <property type="entry name" value="MALONYL-COA-ACYL CARRIER PROTEIN TRANSACYLASE, MITOCHONDRIAL"/>
    <property type="match status" value="1"/>
</dbReference>